<evidence type="ECO:0000313" key="2">
    <source>
        <dbReference type="EMBL" id="SMO67873.1"/>
    </source>
</evidence>
<sequence length="517" mass="53538">MNTFFTILKKPLVHTIGLLQVLLLCFSVGVKAQTTPYRPLSDTHSDGGLLCVGTFTSGESKAYDLDPNSYATLQNDVGLACFAEETVQFGQTAKAGDSILVYLGTGGGLLDATLLANATLQAKNSGTNVGSPIALNSALLNLQLLSGGTKALVKFPVSGNTNQIQIKAGGLLSLLVTLRIYDIQLKFENPTVVGGLNKSICSGQSTTVTTTTTNGTTLDWYDVPSGGIALQSNTNSFTTPIITVDKIFYIQVNRAGGGNEERLPVKINVINPSAPIVNSINICSGSATTLSVSSPKAGETYNWYSAAAAGSLLGTGSSFTTPVLTSNQSYYVETAQSSCISASRTQVDVTVNALPAPAVLQTSDVTINANQTASLEATAGTGEVVDWYDSASGGTLLHTGSPFVTPALNTTTTYYAVARNSSTGCSSTSRQSVTVQVNAIPSSSCLQADTQNSGISGVLCVLCSVQNPGYSVDNNSSNYTQLNAAVGVLASVYQRLVFPATGIASDSISLDLELPSD</sequence>
<proteinExistence type="predicted"/>
<reference evidence="2 3" key="1">
    <citation type="submission" date="2017-05" db="EMBL/GenBank/DDBJ databases">
        <authorList>
            <person name="Varghese N."/>
            <person name="Submissions S."/>
        </authorList>
    </citation>
    <scope>NUCLEOTIDE SEQUENCE [LARGE SCALE GENOMIC DNA]</scope>
    <source>
        <strain evidence="2 3">DSM 21342</strain>
    </source>
</reference>
<name>A0A521D852_9SPHI</name>
<evidence type="ECO:0000259" key="1">
    <source>
        <dbReference type="Pfam" id="PF19081"/>
    </source>
</evidence>
<accession>A0A521D852</accession>
<feature type="domain" description="Ig-like" evidence="1">
    <location>
        <begin position="189"/>
        <end position="269"/>
    </location>
</feature>
<dbReference type="Proteomes" id="UP000315971">
    <property type="component" value="Unassembled WGS sequence"/>
</dbReference>
<dbReference type="AlphaFoldDB" id="A0A521D852"/>
<gene>
    <name evidence="2" type="ORF">SAMN06265350_10652</name>
</gene>
<protein>
    <recommendedName>
        <fullName evidence="1">Ig-like domain-containing protein</fullName>
    </recommendedName>
</protein>
<feature type="domain" description="Ig-like" evidence="1">
    <location>
        <begin position="272"/>
        <end position="352"/>
    </location>
</feature>
<keyword evidence="3" id="KW-1185">Reference proteome</keyword>
<dbReference type="InterPro" id="IPR044023">
    <property type="entry name" value="Ig_7"/>
</dbReference>
<feature type="domain" description="Ig-like" evidence="1">
    <location>
        <begin position="356"/>
        <end position="438"/>
    </location>
</feature>
<feature type="non-terminal residue" evidence="2">
    <location>
        <position position="517"/>
    </location>
</feature>
<evidence type="ECO:0000313" key="3">
    <source>
        <dbReference type="Proteomes" id="UP000315971"/>
    </source>
</evidence>
<organism evidence="2 3">
    <name type="scientific">Solitalea koreensis</name>
    <dbReference type="NCBI Taxonomy" id="543615"/>
    <lineage>
        <taxon>Bacteria</taxon>
        <taxon>Pseudomonadati</taxon>
        <taxon>Bacteroidota</taxon>
        <taxon>Sphingobacteriia</taxon>
        <taxon>Sphingobacteriales</taxon>
        <taxon>Sphingobacteriaceae</taxon>
        <taxon>Solitalea</taxon>
    </lineage>
</organism>
<dbReference type="Pfam" id="PF19081">
    <property type="entry name" value="Ig_7"/>
    <property type="match status" value="3"/>
</dbReference>
<dbReference type="EMBL" id="FXSZ01000006">
    <property type="protein sequence ID" value="SMO67873.1"/>
    <property type="molecule type" value="Genomic_DNA"/>
</dbReference>